<accession>A0ABP8RIL4</accession>
<dbReference type="PRINTS" id="PR00385">
    <property type="entry name" value="P450"/>
</dbReference>
<dbReference type="PRINTS" id="PR00359">
    <property type="entry name" value="BP450"/>
</dbReference>
<keyword evidence="2" id="KW-0408">Iron</keyword>
<keyword evidence="2" id="KW-0503">Monooxygenase</keyword>
<dbReference type="InterPro" id="IPR002397">
    <property type="entry name" value="Cyt_P450_B"/>
</dbReference>
<keyword evidence="2" id="KW-0349">Heme</keyword>
<proteinExistence type="inferred from homology"/>
<evidence type="ECO:0000256" key="1">
    <source>
        <dbReference type="ARBA" id="ARBA00010617"/>
    </source>
</evidence>
<dbReference type="InterPro" id="IPR017972">
    <property type="entry name" value="Cyt_P450_CS"/>
</dbReference>
<dbReference type="Pfam" id="PF00067">
    <property type="entry name" value="p450"/>
    <property type="match status" value="1"/>
</dbReference>
<dbReference type="RefSeq" id="WP_345413306.1">
    <property type="nucleotide sequence ID" value="NZ_BAABGT010000016.1"/>
</dbReference>
<evidence type="ECO:0000313" key="4">
    <source>
        <dbReference type="Proteomes" id="UP001501598"/>
    </source>
</evidence>
<dbReference type="SUPFAM" id="SSF48264">
    <property type="entry name" value="Cytochrome P450"/>
    <property type="match status" value="1"/>
</dbReference>
<dbReference type="InterPro" id="IPR036396">
    <property type="entry name" value="Cyt_P450_sf"/>
</dbReference>
<dbReference type="PANTHER" id="PTHR46696">
    <property type="entry name" value="P450, PUTATIVE (EUROFUNG)-RELATED"/>
    <property type="match status" value="1"/>
</dbReference>
<keyword evidence="2" id="KW-0479">Metal-binding</keyword>
<name>A0ABP8RIL4_9PSEU</name>
<keyword evidence="2" id="KW-0560">Oxidoreductase</keyword>
<dbReference type="PANTHER" id="PTHR46696:SF1">
    <property type="entry name" value="CYTOCHROME P450 YJIB-RELATED"/>
    <property type="match status" value="1"/>
</dbReference>
<reference evidence="4" key="1">
    <citation type="journal article" date="2019" name="Int. J. Syst. Evol. Microbiol.">
        <title>The Global Catalogue of Microorganisms (GCM) 10K type strain sequencing project: providing services to taxonomists for standard genome sequencing and annotation.</title>
        <authorList>
            <consortium name="The Broad Institute Genomics Platform"/>
            <consortium name="The Broad Institute Genome Sequencing Center for Infectious Disease"/>
            <person name="Wu L."/>
            <person name="Ma J."/>
        </authorList>
    </citation>
    <scope>NUCLEOTIDE SEQUENCE [LARGE SCALE GENOMIC DNA]</scope>
    <source>
        <strain evidence="4">JCM 17906</strain>
    </source>
</reference>
<dbReference type="PROSITE" id="PS00086">
    <property type="entry name" value="CYTOCHROME_P450"/>
    <property type="match status" value="1"/>
</dbReference>
<comment type="caution">
    <text evidence="3">The sequence shown here is derived from an EMBL/GenBank/DDBJ whole genome shotgun (WGS) entry which is preliminary data.</text>
</comment>
<protein>
    <submittedName>
        <fullName evidence="3">Cytochrome P450</fullName>
    </submittedName>
</protein>
<evidence type="ECO:0000313" key="3">
    <source>
        <dbReference type="EMBL" id="GAA4539460.1"/>
    </source>
</evidence>
<sequence length="421" mass="45690">MTVIDAPALTDPALLADPWNAFGRLREQAPVLRSRFGFGGDEAPLWLVTRYADVRAVLGDPRFVNDAAHSPAGRDTRAELMASIGVTPDLIPYLTASIIDADGADHARLRKLVSRAFTVRRVGDLRPRVERIAADLLDGLSGEADLVEAYAYPLPITVICELVGIPESDRADWHVWGRELVSADPTRVPGALRATVDHIEGLIARRRVEPTDDLLSGMIRAQEGDADAACGVDHGHGDRLSDFELVTMVLSLVFAGHETTAHLIANSTAALLTHPDQLARLQADPSLWPTAVHELMRLHGPVNQPRVRYTTEAVEVGGVEIPAGATVQPILLSANGDPREFTDPERFDVTRAPERGEGHLGFGHGAHYCLGAALARQEGEVALRALFTRFPDLRLAVPKEELTWQPLPGARRLTALPVHLS</sequence>
<organism evidence="3 4">
    <name type="scientific">Pseudonocardia xishanensis</name>
    <dbReference type="NCBI Taxonomy" id="630995"/>
    <lineage>
        <taxon>Bacteria</taxon>
        <taxon>Bacillati</taxon>
        <taxon>Actinomycetota</taxon>
        <taxon>Actinomycetes</taxon>
        <taxon>Pseudonocardiales</taxon>
        <taxon>Pseudonocardiaceae</taxon>
        <taxon>Pseudonocardia</taxon>
    </lineage>
</organism>
<comment type="similarity">
    <text evidence="1 2">Belongs to the cytochrome P450 family.</text>
</comment>
<keyword evidence="4" id="KW-1185">Reference proteome</keyword>
<dbReference type="Proteomes" id="UP001501598">
    <property type="component" value="Unassembled WGS sequence"/>
</dbReference>
<dbReference type="Gene3D" id="1.10.630.10">
    <property type="entry name" value="Cytochrome P450"/>
    <property type="match status" value="1"/>
</dbReference>
<dbReference type="InterPro" id="IPR001128">
    <property type="entry name" value="Cyt_P450"/>
</dbReference>
<dbReference type="EMBL" id="BAABGT010000016">
    <property type="protein sequence ID" value="GAA4539460.1"/>
    <property type="molecule type" value="Genomic_DNA"/>
</dbReference>
<gene>
    <name evidence="3" type="ORF">GCM10023175_10770</name>
</gene>
<dbReference type="CDD" id="cd11029">
    <property type="entry name" value="CYP107-like"/>
    <property type="match status" value="1"/>
</dbReference>
<evidence type="ECO:0000256" key="2">
    <source>
        <dbReference type="RuleBase" id="RU000461"/>
    </source>
</evidence>